<comment type="caution">
    <text evidence="7">The sequence shown here is derived from an EMBL/GenBank/DDBJ whole genome shotgun (WGS) entry which is preliminary data.</text>
</comment>
<feature type="domain" description="Orn/Lys/Arg decarboxylases family 1 pyridoxal-P attachment site" evidence="6">
    <location>
        <begin position="393"/>
        <end position="407"/>
    </location>
</feature>
<comment type="similarity">
    <text evidence="1">Belongs to the Orn/Lys/Arg decarboxylase class-I family.</text>
</comment>
<keyword evidence="3 5" id="KW-0663">Pyridoxal phosphate</keyword>
<evidence type="ECO:0000256" key="5">
    <source>
        <dbReference type="PIRSR" id="PIRSR009393-1"/>
    </source>
</evidence>
<dbReference type="InterPro" id="IPR011193">
    <property type="entry name" value="Orn/lys/arg_de-COase"/>
</dbReference>
<dbReference type="AlphaFoldDB" id="A0A919EFQ8"/>
<evidence type="ECO:0000313" key="8">
    <source>
        <dbReference type="Proteomes" id="UP000638313"/>
    </source>
</evidence>
<dbReference type="Gene3D" id="3.40.640.10">
    <property type="entry name" value="Type I PLP-dependent aspartate aminotransferase-like (Major domain)"/>
    <property type="match status" value="1"/>
</dbReference>
<dbReference type="EMBL" id="BNBD01000016">
    <property type="protein sequence ID" value="GHF67903.1"/>
    <property type="molecule type" value="Genomic_DNA"/>
</dbReference>
<dbReference type="InterPro" id="IPR015422">
    <property type="entry name" value="PyrdxlP-dep_Trfase_small"/>
</dbReference>
<dbReference type="RefSeq" id="WP_190132594.1">
    <property type="nucleotide sequence ID" value="NZ_BNBD01000016.1"/>
</dbReference>
<dbReference type="InterPro" id="IPR005308">
    <property type="entry name" value="OKR_de-COase_N"/>
</dbReference>
<dbReference type="Pfam" id="PF03709">
    <property type="entry name" value="OKR_DC_1_N"/>
    <property type="match status" value="1"/>
</dbReference>
<dbReference type="Gene3D" id="3.90.100.10">
    <property type="entry name" value="Orn/Lys/Arg decarboxylase, C-terminal domain"/>
    <property type="match status" value="1"/>
</dbReference>
<reference evidence="7" key="2">
    <citation type="submission" date="2020-09" db="EMBL/GenBank/DDBJ databases">
        <authorList>
            <person name="Sun Q."/>
            <person name="Ohkuma M."/>
        </authorList>
    </citation>
    <scope>NUCLEOTIDE SEQUENCE</scope>
    <source>
        <strain evidence="7">JCM 4059</strain>
    </source>
</reference>
<proteinExistence type="inferred from homology"/>
<evidence type="ECO:0000256" key="3">
    <source>
        <dbReference type="ARBA" id="ARBA00022898"/>
    </source>
</evidence>
<sequence>MARSTILVALGDTADNGVVLTAKLEEVCSALRNRGHDVLVVRSASDAVAAVTSKADLAAALVSWQLSDRAGRLDATTKHPAEGVLRALLERFSARLPVYLLTSGDYVDEIPLWVSEVINGWVWLLEDTAGFIAGRIDYAVRHYQEQILPPFFRELRRFDDAHEYSWHTPAHAGGVAFLKSPVGRAFHDYYGERLFRSDISVSVGELGSLFEHTGPVGDAEKNAARIFGADETYFVLHGTSTSCRMIIHGTVARDDVVLLDRNCHKAINHGVTLAGGRPVYLVPTRNGYGITGPIPPHRLEREAVRQQTGASALAEGATDGLPAYAVVTNSTYDGLCYDAVRVAELLGPSTAVLHFDEAWFAYARFHPLYARRFGMAVDGGAVDDRDRPTVFTTHSTHKLLAALSQASMIHVKSAPKAAFDKARFDETYMMHATTSPSYPMIASLDVAAGMMDGPAGQWLHNEVVTEAIRFRQAMIRLGRRLAEEHDRAPWFFGVWQPPEVTHPRTGQKHCFDRAPLELLQTEPGCWTLEPDADWHGFRGLESGFCMLDPIKVTITCPGVDARGTVADSGIPARIVTSYLETRQIVVEKTDVYTFLLLFSMGITKGKWGTLLDALTDFKYLYDKDAPLAEVLPDVVRAHPGRYRDVTLRQLCDEMHRYLSENKYTELVNEAFAGEHPPEQVLTPAETYQRFIRGRTELVPLSGLAERVVATQVTTTPPGIPVLMPGERAGRHDGPLLRYLRVLEAFDRTFPGFAAETHGVHHDRGQYWISCVTE</sequence>
<dbReference type="InterPro" id="IPR015421">
    <property type="entry name" value="PyrdxlP-dep_Trfase_major"/>
</dbReference>
<dbReference type="PIRSF" id="PIRSF009393">
    <property type="entry name" value="Orn_decarb"/>
    <property type="match status" value="1"/>
</dbReference>
<evidence type="ECO:0000256" key="1">
    <source>
        <dbReference type="ARBA" id="ARBA00010671"/>
    </source>
</evidence>
<evidence type="ECO:0000259" key="6">
    <source>
        <dbReference type="PROSITE" id="PS00703"/>
    </source>
</evidence>
<evidence type="ECO:0000256" key="2">
    <source>
        <dbReference type="ARBA" id="ARBA00022793"/>
    </source>
</evidence>
<dbReference type="GO" id="GO:0006527">
    <property type="term" value="P:L-arginine catabolic process"/>
    <property type="evidence" value="ECO:0007669"/>
    <property type="project" value="TreeGrafter"/>
</dbReference>
<dbReference type="InterPro" id="IPR008286">
    <property type="entry name" value="Prn/Lys/Arg_de-COase_C"/>
</dbReference>
<dbReference type="GO" id="GO:0005829">
    <property type="term" value="C:cytosol"/>
    <property type="evidence" value="ECO:0007669"/>
    <property type="project" value="TreeGrafter"/>
</dbReference>
<dbReference type="Gene3D" id="3.90.1150.10">
    <property type="entry name" value="Aspartate Aminotransferase, domain 1"/>
    <property type="match status" value="1"/>
</dbReference>
<keyword evidence="2" id="KW-0210">Decarboxylase</keyword>
<keyword evidence="4" id="KW-0456">Lyase</keyword>
<dbReference type="Gene3D" id="3.40.50.2300">
    <property type="match status" value="1"/>
</dbReference>
<accession>A0A919EFQ8</accession>
<dbReference type="Pfam" id="PF01276">
    <property type="entry name" value="OKR_DC_1"/>
    <property type="match status" value="1"/>
</dbReference>
<dbReference type="GO" id="GO:0030170">
    <property type="term" value="F:pyridoxal phosphate binding"/>
    <property type="evidence" value="ECO:0007669"/>
    <property type="project" value="TreeGrafter"/>
</dbReference>
<dbReference type="SUPFAM" id="SSF55904">
    <property type="entry name" value="Ornithine decarboxylase C-terminal domain"/>
    <property type="match status" value="1"/>
</dbReference>
<reference evidence="7" key="1">
    <citation type="journal article" date="2014" name="Int. J. Syst. Evol. Microbiol.">
        <title>Complete genome sequence of Corynebacterium casei LMG S-19264T (=DSM 44701T), isolated from a smear-ripened cheese.</title>
        <authorList>
            <consortium name="US DOE Joint Genome Institute (JGI-PGF)"/>
            <person name="Walter F."/>
            <person name="Albersmeier A."/>
            <person name="Kalinowski J."/>
            <person name="Ruckert C."/>
        </authorList>
    </citation>
    <scope>NUCLEOTIDE SEQUENCE</scope>
    <source>
        <strain evidence="7">JCM 4059</strain>
    </source>
</reference>
<protein>
    <submittedName>
        <fullName evidence="7">Arginine decarboxylase</fullName>
    </submittedName>
</protein>
<dbReference type="Proteomes" id="UP000638313">
    <property type="component" value="Unassembled WGS sequence"/>
</dbReference>
<keyword evidence="8" id="KW-1185">Reference proteome</keyword>
<evidence type="ECO:0000256" key="4">
    <source>
        <dbReference type="ARBA" id="ARBA00023239"/>
    </source>
</evidence>
<evidence type="ECO:0000313" key="7">
    <source>
        <dbReference type="EMBL" id="GHF67903.1"/>
    </source>
</evidence>
<feature type="modified residue" description="N6-(pyridoxal phosphate)lysine" evidence="5">
    <location>
        <position position="398"/>
    </location>
</feature>
<dbReference type="Pfam" id="PF03711">
    <property type="entry name" value="OKR_DC_1_C"/>
    <property type="match status" value="1"/>
</dbReference>
<dbReference type="InterPro" id="IPR036633">
    <property type="entry name" value="Prn/Lys/Arg_de-COase_C_sf"/>
</dbReference>
<dbReference type="PANTHER" id="PTHR45229:SF3">
    <property type="entry name" value="BIODEGRADATIVE ARGININE DECARBOXYLASE"/>
    <property type="match status" value="1"/>
</dbReference>
<dbReference type="GO" id="GO:0008792">
    <property type="term" value="F:arginine decarboxylase activity"/>
    <property type="evidence" value="ECO:0007669"/>
    <property type="project" value="TreeGrafter"/>
</dbReference>
<dbReference type="SUPFAM" id="SSF53383">
    <property type="entry name" value="PLP-dependent transferases"/>
    <property type="match status" value="1"/>
</dbReference>
<name>A0A919EFQ8_9ACTN</name>
<dbReference type="InterPro" id="IPR015424">
    <property type="entry name" value="PyrdxlP-dep_Trfase"/>
</dbReference>
<organism evidence="7 8">
    <name type="scientific">Streptomyces mashuensis</name>
    <dbReference type="NCBI Taxonomy" id="33904"/>
    <lineage>
        <taxon>Bacteria</taxon>
        <taxon>Bacillati</taxon>
        <taxon>Actinomycetota</taxon>
        <taxon>Actinomycetes</taxon>
        <taxon>Kitasatosporales</taxon>
        <taxon>Streptomycetaceae</taxon>
        <taxon>Streptomyces</taxon>
    </lineage>
</organism>
<dbReference type="PANTHER" id="PTHR45229">
    <property type="entry name" value="CONSTITUTIVE ORNITHINE DECARBOXYLASE"/>
    <property type="match status" value="1"/>
</dbReference>
<dbReference type="PROSITE" id="PS00703">
    <property type="entry name" value="OKR_DC_1"/>
    <property type="match status" value="1"/>
</dbReference>
<gene>
    <name evidence="7" type="primary">ldcC</name>
    <name evidence="7" type="ORF">GCM10010218_56780</name>
</gene>
<dbReference type="InterPro" id="IPR000310">
    <property type="entry name" value="Orn/Lys/Arg_deCO2ase_major_dom"/>
</dbReference>